<keyword evidence="2" id="KW-0812">Transmembrane</keyword>
<dbReference type="Gene3D" id="3.10.110.10">
    <property type="entry name" value="Ubiquitin Conjugating Enzyme"/>
    <property type="match status" value="1"/>
</dbReference>
<dbReference type="Proteomes" id="UP001292079">
    <property type="component" value="Unassembled WGS sequence"/>
</dbReference>
<proteinExistence type="predicted"/>
<feature type="domain" description="UBC core" evidence="3">
    <location>
        <begin position="10"/>
        <end position="160"/>
    </location>
</feature>
<protein>
    <recommendedName>
        <fullName evidence="3">UBC core domain-containing protein</fullName>
    </recommendedName>
</protein>
<reference evidence="4" key="1">
    <citation type="submission" date="2022-04" db="EMBL/GenBank/DDBJ databases">
        <authorList>
            <person name="Xu L."/>
            <person name="Lv Z."/>
        </authorList>
    </citation>
    <scope>NUCLEOTIDE SEQUENCE</scope>
    <source>
        <strain evidence="4">LV_2022a</strain>
    </source>
</reference>
<dbReference type="CDD" id="cd23799">
    <property type="entry name" value="UBCc_UBE2J"/>
    <property type="match status" value="1"/>
</dbReference>
<evidence type="ECO:0000256" key="2">
    <source>
        <dbReference type="SAM" id="Phobius"/>
    </source>
</evidence>
<reference evidence="4" key="2">
    <citation type="journal article" date="2023" name="Infect Dis Poverty">
        <title>Chromosome-scale genome of the human blood fluke Schistosoma mekongi and its implications for public health.</title>
        <authorList>
            <person name="Zhou M."/>
            <person name="Xu L."/>
            <person name="Xu D."/>
            <person name="Chen W."/>
            <person name="Khan J."/>
            <person name="Hu Y."/>
            <person name="Huang H."/>
            <person name="Wei H."/>
            <person name="Zhang Y."/>
            <person name="Chusongsang P."/>
            <person name="Tanasarnprasert K."/>
            <person name="Hu X."/>
            <person name="Limpanont Y."/>
            <person name="Lv Z."/>
        </authorList>
    </citation>
    <scope>NUCLEOTIDE SEQUENCE</scope>
    <source>
        <strain evidence="4">LV_2022a</strain>
    </source>
</reference>
<dbReference type="SUPFAM" id="SSF54495">
    <property type="entry name" value="UBC-like"/>
    <property type="match status" value="1"/>
</dbReference>
<dbReference type="EMBL" id="JALJAT010000006">
    <property type="protein sequence ID" value="KAK4468882.1"/>
    <property type="molecule type" value="Genomic_DNA"/>
</dbReference>
<evidence type="ECO:0000313" key="5">
    <source>
        <dbReference type="Proteomes" id="UP001292079"/>
    </source>
</evidence>
<keyword evidence="2" id="KW-0472">Membrane</keyword>
<feature type="region of interest" description="Disordered" evidence="1">
    <location>
        <begin position="187"/>
        <end position="212"/>
    </location>
</feature>
<dbReference type="AlphaFoldDB" id="A0AAE2D2M1"/>
<dbReference type="InterPro" id="IPR000608">
    <property type="entry name" value="UBC"/>
</dbReference>
<dbReference type="PANTHER" id="PTHR24067">
    <property type="entry name" value="UBIQUITIN-CONJUGATING ENZYME E2"/>
    <property type="match status" value="1"/>
</dbReference>
<dbReference type="SMART" id="SM00212">
    <property type="entry name" value="UBCc"/>
    <property type="match status" value="1"/>
</dbReference>
<dbReference type="InterPro" id="IPR016135">
    <property type="entry name" value="UBQ-conjugating_enzyme/RWD"/>
</dbReference>
<comment type="caution">
    <text evidence="4">The sequence shown here is derived from an EMBL/GenBank/DDBJ whole genome shotgun (WGS) entry which is preliminary data.</text>
</comment>
<dbReference type="InterPro" id="IPR050113">
    <property type="entry name" value="Ub_conjugating_enzyme"/>
</dbReference>
<feature type="transmembrane region" description="Helical" evidence="2">
    <location>
        <begin position="530"/>
        <end position="549"/>
    </location>
</feature>
<evidence type="ECO:0000259" key="3">
    <source>
        <dbReference type="PROSITE" id="PS50127"/>
    </source>
</evidence>
<keyword evidence="2" id="KW-1133">Transmembrane helix</keyword>
<feature type="compositionally biased region" description="Polar residues" evidence="1">
    <location>
        <begin position="199"/>
        <end position="212"/>
    </location>
</feature>
<sequence length="560" mass="61503">MSVTYNSRNPAVKRLMKEAQELSAPTELYFAKPLEDNLFEWHFTIRGPEDSDFQGGIYHGRILLPSEYPMKPPNIVLLTPNGRFETHRKICLSISGYHPESWRPSWSIRTALLALIGFMPTHGVGAIGSLNQPKEERQLLAFESQSYVCSTCGPTSKLLLPLTSASSSMNKEASEVAAQMSMMSEEEIADRKGLAKSDTPATNSNDNQSGFSSAPLLTTSTSICPPFTIPSVSSPAEINAVSIPENMNSYPWGRFPSYLYPNKNENTTPQIAYWLCFPVYYPIPISYPLSSSLTAAGSNSTASTSEERVPLSFSEWLKEIRKKEKIEITSDQYTASCSSTTQVTQMSCGNENSESISSMKTLSSETNVSNGSPTEMQSEKQNCNIMPELFSALNKNKSIPEEKSPGSTNIPPQYAEINAESNISLMKTDSHLVNNHESKVLSHSDGHLNGTSLEISDSDITIDSNEMQNANAVNVDKTMDGNTEHPISKSQICRTYQIQTNELRNTVVGRSMNISNGNRGNTGSIQHGQYHTVAVCAVGVAVALFIIVLRRLAIILQDAY</sequence>
<gene>
    <name evidence="4" type="ORF">MN116_008044</name>
</gene>
<organism evidence="4 5">
    <name type="scientific">Schistosoma mekongi</name>
    <name type="common">Parasitic worm</name>
    <dbReference type="NCBI Taxonomy" id="38744"/>
    <lineage>
        <taxon>Eukaryota</taxon>
        <taxon>Metazoa</taxon>
        <taxon>Spiralia</taxon>
        <taxon>Lophotrochozoa</taxon>
        <taxon>Platyhelminthes</taxon>
        <taxon>Trematoda</taxon>
        <taxon>Digenea</taxon>
        <taxon>Strigeidida</taxon>
        <taxon>Schistosomatoidea</taxon>
        <taxon>Schistosomatidae</taxon>
        <taxon>Schistosoma</taxon>
    </lineage>
</organism>
<dbReference type="Pfam" id="PF00179">
    <property type="entry name" value="UQ_con"/>
    <property type="match status" value="1"/>
</dbReference>
<dbReference type="PROSITE" id="PS50127">
    <property type="entry name" value="UBC_2"/>
    <property type="match status" value="1"/>
</dbReference>
<evidence type="ECO:0000256" key="1">
    <source>
        <dbReference type="SAM" id="MobiDB-lite"/>
    </source>
</evidence>
<name>A0AAE2D2M1_SCHME</name>
<keyword evidence="5" id="KW-1185">Reference proteome</keyword>
<accession>A0AAE2D2M1</accession>
<evidence type="ECO:0000313" key="4">
    <source>
        <dbReference type="EMBL" id="KAK4468882.1"/>
    </source>
</evidence>
<dbReference type="FunFam" id="3.10.110.10:FF:000086">
    <property type="entry name" value="Ubiquitin-conjugating enzyme E2 J1"/>
    <property type="match status" value="1"/>
</dbReference>